<keyword evidence="9 13" id="KW-0863">Zinc-finger</keyword>
<dbReference type="RefSeq" id="YP_010798807.1">
    <property type="nucleotide sequence ID" value="NC_076513.1"/>
</dbReference>
<sequence>MLVFETMFGDDQDFSPSREGEAAEDDPNSSGDDDDSDDTSSDEEEDDADTESLTTNNATDAWSGDSDDSSRSESESEDEGDEGEDGTDTETASEALESGEEDRPNERVAEPVSRRQRPYVTRSRHRSPAQSPALTPAPAPASVPTSNSAQASTPAPTQAPAPTPAPTPDPTPASAPASAPAQTLTPAPVPVLPDLIPAFDREAPATSGPEEQDLCPICTNPITDAVRATTFPCLHNFCVACLKTWLPQHNRCPLCNLTVSYLIVDVRPDGTFSTIPVVWSRELYGEPAAAVRAGTAIDFIWTGAARHAPASVSAGGHTVRARSPRRSVGSDDGELDLPAPPLDACVGPGGRDLSSNGPSSVRLLGTTAQPASRPVGRPRRRPRRSRGSPHSDPIVIDDDDEAGEARGAPRVPTPTPAPAASAPAQAFPPAPTQAPIPTPTPAQAPTSRPQVSVTPQPRAVWTSEAGPSAPEGSRSTQVRVEVLCNIANGAEEPQRSSVVSTETSGVTQTHQLGTPLLRTAPTQTPTPAPATTSSASVRASVPPPTPALIRKRRLATETPLPPQGPTRDPSPSPSTSTSSSTNPPVAGTSMEVDEERGDRAEAGARGTQTSTLPCDEGYQPCRKCAKKTHHHLPRASERPAAEPFTHYRPITGLSSAITMSPFLNKTVTGDCLPIVDLETGGVGAYVVLTNRNCNLARALAEVQPSWAEATNVPFIDTRGASGSAPTEGLRPFGLWTPLRGALLFRPDGTLYGWPRSFGEMPRHPWEQ</sequence>
<reference evidence="16 17" key="1">
    <citation type="submission" date="2020-08" db="EMBL/GenBank/DDBJ databases">
        <title>Genome sequences of two marsupial simplex viruses; Macropodid alphaherpesvirus 2 and 4.</title>
        <authorList>
            <person name="Vaz P.K."/>
            <person name="Mahony T."/>
            <person name="Hartley C.A."/>
            <person name="Motha J."/>
            <person name="Devlin J.M."/>
        </authorList>
    </citation>
    <scope>NUCLEOTIDE SEQUENCE [LARGE SCALE GENOMIC DNA]</scope>
    <source>
        <strain evidence="16 17">V3077/08</strain>
    </source>
</reference>
<evidence type="ECO:0000256" key="2">
    <source>
        <dbReference type="ARBA" id="ARBA00012483"/>
    </source>
</evidence>
<feature type="domain" description="RING-type" evidence="15">
    <location>
        <begin position="215"/>
        <end position="256"/>
    </location>
</feature>
<dbReference type="EMBL" id="MT900475">
    <property type="protein sequence ID" value="QOD40199.1"/>
    <property type="molecule type" value="Genomic_DNA"/>
</dbReference>
<organism evidence="16 17">
    <name type="scientific">Macropodid alphaherpesvirus 2</name>
    <dbReference type="NCBI Taxonomy" id="83440"/>
    <lineage>
        <taxon>Viruses</taxon>
        <taxon>Duplodnaviria</taxon>
        <taxon>Heunggongvirae</taxon>
        <taxon>Peploviricota</taxon>
        <taxon>Herviviricetes</taxon>
        <taxon>Herpesvirales</taxon>
        <taxon>Orthoherpesviridae</taxon>
        <taxon>Alphaherpesvirinae</taxon>
        <taxon>Simplexvirus</taxon>
        <taxon>Simplexvirus macropodidalpha2</taxon>
    </lineage>
</organism>
<dbReference type="InterPro" id="IPR017907">
    <property type="entry name" value="Znf_RING_CS"/>
</dbReference>
<keyword evidence="7" id="KW-1128">Modulation of host ubiquitin pathway by viral E3 ligase</keyword>
<feature type="compositionally biased region" description="Low complexity" evidence="14">
    <location>
        <begin position="174"/>
        <end position="186"/>
    </location>
</feature>
<evidence type="ECO:0000256" key="10">
    <source>
        <dbReference type="ARBA" id="ARBA00022833"/>
    </source>
</evidence>
<evidence type="ECO:0000256" key="12">
    <source>
        <dbReference type="ARBA" id="ARBA00023163"/>
    </source>
</evidence>
<dbReference type="GeneID" id="80537111"/>
<evidence type="ECO:0000256" key="4">
    <source>
        <dbReference type="ARBA" id="ARBA00022581"/>
    </source>
</evidence>
<feature type="compositionally biased region" description="Low complexity" evidence="14">
    <location>
        <begin position="496"/>
        <end position="540"/>
    </location>
</feature>
<evidence type="ECO:0000256" key="6">
    <source>
        <dbReference type="ARBA" id="ARBA00022679"/>
    </source>
</evidence>
<proteinExistence type="predicted"/>
<dbReference type="RefSeq" id="YP_010798862.1">
    <property type="nucleotide sequence ID" value="NC_076513.1"/>
</dbReference>
<feature type="region of interest" description="Disordered" evidence="14">
    <location>
        <begin position="311"/>
        <end position="477"/>
    </location>
</feature>
<keyword evidence="8" id="KW-0479">Metal-binding</keyword>
<evidence type="ECO:0000259" key="15">
    <source>
        <dbReference type="PROSITE" id="PS50089"/>
    </source>
</evidence>
<feature type="compositionally biased region" description="Pro residues" evidence="14">
    <location>
        <begin position="426"/>
        <end position="442"/>
    </location>
</feature>
<dbReference type="Pfam" id="PF13639">
    <property type="entry name" value="zf-RING_2"/>
    <property type="match status" value="1"/>
</dbReference>
<gene>
    <name evidence="16" type="primary">ICP0</name>
</gene>
<dbReference type="GO" id="GO:0008270">
    <property type="term" value="F:zinc ion binding"/>
    <property type="evidence" value="ECO:0007669"/>
    <property type="project" value="UniProtKB-KW"/>
</dbReference>
<evidence type="ECO:0000313" key="16">
    <source>
        <dbReference type="EMBL" id="QOD40199.1"/>
    </source>
</evidence>
<keyword evidence="16" id="KW-0436">Ligase</keyword>
<feature type="compositionally biased region" description="Low complexity" evidence="14">
    <location>
        <begin position="51"/>
        <end position="64"/>
    </location>
</feature>
<feature type="compositionally biased region" description="Pro residues" evidence="14">
    <location>
        <begin position="559"/>
        <end position="572"/>
    </location>
</feature>
<evidence type="ECO:0000256" key="7">
    <source>
        <dbReference type="ARBA" id="ARBA00022711"/>
    </source>
</evidence>
<feature type="compositionally biased region" description="Low complexity" evidence="14">
    <location>
        <begin position="142"/>
        <end position="156"/>
    </location>
</feature>
<feature type="region of interest" description="Disordered" evidence="14">
    <location>
        <begin position="491"/>
        <end position="618"/>
    </location>
</feature>
<evidence type="ECO:0000313" key="17">
    <source>
        <dbReference type="Proteomes" id="UP000828583"/>
    </source>
</evidence>
<evidence type="ECO:0000256" key="11">
    <source>
        <dbReference type="ARBA" id="ARBA00023015"/>
    </source>
</evidence>
<keyword evidence="5" id="KW-1130">Modulation of host ubiquitin pathway by virus</keyword>
<feature type="compositionally biased region" description="Basic residues" evidence="14">
    <location>
        <begin position="376"/>
        <end position="387"/>
    </location>
</feature>
<dbReference type="PROSITE" id="PS50089">
    <property type="entry name" value="ZF_RING_2"/>
    <property type="match status" value="1"/>
</dbReference>
<keyword evidence="4" id="KW-0945">Host-virus interaction</keyword>
<feature type="compositionally biased region" description="Basic residues" evidence="14">
    <location>
        <begin position="114"/>
        <end position="127"/>
    </location>
</feature>
<feature type="compositionally biased region" description="Acidic residues" evidence="14">
    <location>
        <begin position="22"/>
        <end position="50"/>
    </location>
</feature>
<accession>A0AAE7SYY2</accession>
<dbReference type="SMART" id="SM00184">
    <property type="entry name" value="RING"/>
    <property type="match status" value="1"/>
</dbReference>
<dbReference type="InterPro" id="IPR013083">
    <property type="entry name" value="Znf_RING/FYVE/PHD"/>
</dbReference>
<feature type="compositionally biased region" description="Acidic residues" evidence="14">
    <location>
        <begin position="75"/>
        <end position="88"/>
    </location>
</feature>
<dbReference type="GeneID" id="80537109"/>
<keyword evidence="3" id="KW-0678">Repressor</keyword>
<dbReference type="Gene3D" id="3.30.40.10">
    <property type="entry name" value="Zinc/RING finger domain, C3HC4 (zinc finger)"/>
    <property type="match status" value="1"/>
</dbReference>
<dbReference type="PROSITE" id="PS00518">
    <property type="entry name" value="ZF_RING_1"/>
    <property type="match status" value="1"/>
</dbReference>
<evidence type="ECO:0000256" key="3">
    <source>
        <dbReference type="ARBA" id="ARBA00022491"/>
    </source>
</evidence>
<dbReference type="GO" id="GO:0061630">
    <property type="term" value="F:ubiquitin protein ligase activity"/>
    <property type="evidence" value="ECO:0007669"/>
    <property type="project" value="UniProtKB-EC"/>
</dbReference>
<dbReference type="Proteomes" id="UP000828583">
    <property type="component" value="Segment"/>
</dbReference>
<dbReference type="EC" id="2.3.2.27" evidence="2"/>
<feature type="compositionally biased region" description="Low complexity" evidence="14">
    <location>
        <begin position="573"/>
        <end position="584"/>
    </location>
</feature>
<feature type="compositionally biased region" description="Basic and acidic residues" evidence="14">
    <location>
        <begin position="101"/>
        <end position="113"/>
    </location>
</feature>
<comment type="catalytic activity">
    <reaction evidence="1">
        <text>S-ubiquitinyl-[E2 ubiquitin-conjugating enzyme]-L-cysteine + [acceptor protein]-L-lysine = [E2 ubiquitin-conjugating enzyme]-L-cysteine + N(6)-ubiquitinyl-[acceptor protein]-L-lysine.</text>
        <dbReference type="EC" id="2.3.2.27"/>
    </reaction>
</comment>
<dbReference type="InterPro" id="IPR001841">
    <property type="entry name" value="Znf_RING"/>
</dbReference>
<dbReference type="PANTHER" id="PTHR46077">
    <property type="entry name" value="E3 UBIQUITIN-PROTEIN LIGASE TOPORS"/>
    <property type="match status" value="1"/>
</dbReference>
<keyword evidence="6" id="KW-0808">Transferase</keyword>
<name>A0AAE7SYY2_9ALPH</name>
<evidence type="ECO:0000256" key="1">
    <source>
        <dbReference type="ARBA" id="ARBA00000900"/>
    </source>
</evidence>
<dbReference type="KEGG" id="vg:80537109"/>
<evidence type="ECO:0000256" key="13">
    <source>
        <dbReference type="PROSITE-ProRule" id="PRU00175"/>
    </source>
</evidence>
<dbReference type="GO" id="GO:0006513">
    <property type="term" value="P:protein monoubiquitination"/>
    <property type="evidence" value="ECO:0007669"/>
    <property type="project" value="TreeGrafter"/>
</dbReference>
<dbReference type="PANTHER" id="PTHR46077:SF1">
    <property type="entry name" value="TOP1 BINDING ARGININE_SERINE RICH PROTEIN, E3 UBIQUITIN LIGASE"/>
    <property type="match status" value="1"/>
</dbReference>
<evidence type="ECO:0000256" key="5">
    <source>
        <dbReference type="ARBA" id="ARBA00022662"/>
    </source>
</evidence>
<keyword evidence="10" id="KW-0862">Zinc</keyword>
<feature type="region of interest" description="Disordered" evidence="14">
    <location>
        <begin position="1"/>
        <end position="194"/>
    </location>
</feature>
<evidence type="ECO:0000256" key="14">
    <source>
        <dbReference type="SAM" id="MobiDB-lite"/>
    </source>
</evidence>
<keyword evidence="12" id="KW-0804">Transcription</keyword>
<dbReference type="EMBL" id="MT900475">
    <property type="protein sequence ID" value="QOD40200.1"/>
    <property type="molecule type" value="Genomic_DNA"/>
</dbReference>
<dbReference type="GO" id="GO:0000209">
    <property type="term" value="P:protein polyubiquitination"/>
    <property type="evidence" value="ECO:0007669"/>
    <property type="project" value="TreeGrafter"/>
</dbReference>
<evidence type="ECO:0000256" key="9">
    <source>
        <dbReference type="ARBA" id="ARBA00022771"/>
    </source>
</evidence>
<feature type="compositionally biased region" description="Pro residues" evidence="14">
    <location>
        <begin position="157"/>
        <end position="173"/>
    </location>
</feature>
<keyword evidence="17" id="KW-1185">Reference proteome</keyword>
<dbReference type="GO" id="GO:0016874">
    <property type="term" value="F:ligase activity"/>
    <property type="evidence" value="ECO:0007669"/>
    <property type="project" value="UniProtKB-KW"/>
</dbReference>
<keyword evidence="11" id="KW-0805">Transcription regulation</keyword>
<protein>
    <recommendedName>
        <fullName evidence="2">RING-type E3 ubiquitin transferase</fullName>
        <ecNumber evidence="2">2.3.2.27</ecNumber>
    </recommendedName>
</protein>
<dbReference type="GO" id="GO:0039648">
    <property type="term" value="P:symbiont-mediated perturbation of host ubiquitin-like protein modification"/>
    <property type="evidence" value="ECO:0007669"/>
    <property type="project" value="UniProtKB-KW"/>
</dbReference>
<dbReference type="KEGG" id="vg:80537111"/>
<evidence type="ECO:0000256" key="8">
    <source>
        <dbReference type="ARBA" id="ARBA00022723"/>
    </source>
</evidence>
<dbReference type="SUPFAM" id="SSF57850">
    <property type="entry name" value="RING/U-box"/>
    <property type="match status" value="1"/>
</dbReference>